<protein>
    <submittedName>
        <fullName evidence="1">Similar to phosphoglycolate phosphatase, clustered with ribosomal large subunit pseudouridine synthase C</fullName>
    </submittedName>
</protein>
<dbReference type="GO" id="GO:0005829">
    <property type="term" value="C:cytosol"/>
    <property type="evidence" value="ECO:0007669"/>
    <property type="project" value="TreeGrafter"/>
</dbReference>
<organism evidence="1">
    <name type="scientific">hydrothermal vent metagenome</name>
    <dbReference type="NCBI Taxonomy" id="652676"/>
    <lineage>
        <taxon>unclassified sequences</taxon>
        <taxon>metagenomes</taxon>
        <taxon>ecological metagenomes</taxon>
    </lineage>
</organism>
<dbReference type="InterPro" id="IPR036412">
    <property type="entry name" value="HAD-like_sf"/>
</dbReference>
<dbReference type="SFLD" id="SFLDG01129">
    <property type="entry name" value="C1.5:_HAD__Beta-PGM__Phosphata"/>
    <property type="match status" value="1"/>
</dbReference>
<dbReference type="GO" id="GO:0008967">
    <property type="term" value="F:phosphoglycolate phosphatase activity"/>
    <property type="evidence" value="ECO:0007669"/>
    <property type="project" value="TreeGrafter"/>
</dbReference>
<dbReference type="InterPro" id="IPR023214">
    <property type="entry name" value="HAD_sf"/>
</dbReference>
<dbReference type="PANTHER" id="PTHR43434:SF24">
    <property type="entry name" value="HYDROLASE-RELATED"/>
    <property type="match status" value="1"/>
</dbReference>
<evidence type="ECO:0000313" key="1">
    <source>
        <dbReference type="EMBL" id="VAW97126.1"/>
    </source>
</evidence>
<dbReference type="PANTHER" id="PTHR43434">
    <property type="entry name" value="PHOSPHOGLYCOLATE PHOSPHATASE"/>
    <property type="match status" value="1"/>
</dbReference>
<dbReference type="AlphaFoldDB" id="A0A3B1AWD4"/>
<name>A0A3B1AWD4_9ZZZZ</name>
<dbReference type="InterPro" id="IPR050155">
    <property type="entry name" value="HAD-like_hydrolase_sf"/>
</dbReference>
<dbReference type="InterPro" id="IPR006439">
    <property type="entry name" value="HAD-SF_hydro_IA"/>
</dbReference>
<gene>
    <name evidence="1" type="ORF">MNBD_GAMMA21-861</name>
</gene>
<dbReference type="NCBIfam" id="TIGR01549">
    <property type="entry name" value="HAD-SF-IA-v1"/>
    <property type="match status" value="1"/>
</dbReference>
<dbReference type="Pfam" id="PF13419">
    <property type="entry name" value="HAD_2"/>
    <property type="match status" value="1"/>
</dbReference>
<reference evidence="1" key="1">
    <citation type="submission" date="2018-06" db="EMBL/GenBank/DDBJ databases">
        <authorList>
            <person name="Zhirakovskaya E."/>
        </authorList>
    </citation>
    <scope>NUCLEOTIDE SEQUENCE</scope>
</reference>
<dbReference type="SFLD" id="SFLDS00003">
    <property type="entry name" value="Haloacid_Dehalogenase"/>
    <property type="match status" value="1"/>
</dbReference>
<dbReference type="Gene3D" id="3.40.50.1000">
    <property type="entry name" value="HAD superfamily/HAD-like"/>
    <property type="match status" value="1"/>
</dbReference>
<proteinExistence type="predicted"/>
<dbReference type="GO" id="GO:0006281">
    <property type="term" value="P:DNA repair"/>
    <property type="evidence" value="ECO:0007669"/>
    <property type="project" value="TreeGrafter"/>
</dbReference>
<accession>A0A3B1AWD4</accession>
<dbReference type="InterPro" id="IPR041492">
    <property type="entry name" value="HAD_2"/>
</dbReference>
<dbReference type="Gene3D" id="1.10.150.240">
    <property type="entry name" value="Putative phosphatase, domain 2"/>
    <property type="match status" value="1"/>
</dbReference>
<dbReference type="EMBL" id="UOFR01000043">
    <property type="protein sequence ID" value="VAW97126.1"/>
    <property type="molecule type" value="Genomic_DNA"/>
</dbReference>
<dbReference type="InterPro" id="IPR023198">
    <property type="entry name" value="PGP-like_dom2"/>
</dbReference>
<dbReference type="SUPFAM" id="SSF56784">
    <property type="entry name" value="HAD-like"/>
    <property type="match status" value="1"/>
</dbReference>
<sequence length="224" mass="25427">MKYKKELIVFDWDGTLMDSQARIVNCFRAAIRDMKLAERNDSQLSNIIGLGFREALLSLYPDDGEHFHGELVERYRRYFLHEDTTPSALFSGTRGLLASLNQRDYFIAIATGKGRNGLDRALTQNEVEHHFHASRCADETRSKPHPQMLEELMDYFAVTAEDTIMIGDTEYDLEMANNAGIQCLGVSHGVHEQARLEKFNPVTCVADINELNSWLNDNLIKGNG</sequence>